<reference evidence="2 3" key="1">
    <citation type="submission" date="2020-01" db="EMBL/GenBank/DDBJ databases">
        <title>Genome analysis of Anaerocolumna sp. CBA3638.</title>
        <authorList>
            <person name="Kim J."/>
            <person name="Roh S.W."/>
        </authorList>
    </citation>
    <scope>NUCLEOTIDE SEQUENCE [LARGE SCALE GENOMIC DNA]</scope>
    <source>
        <strain evidence="2 3">CBA3638</strain>
    </source>
</reference>
<keyword evidence="3" id="KW-1185">Reference proteome</keyword>
<dbReference type="KEGG" id="anr:Ana3638_02180"/>
<dbReference type="EMBL" id="CP048000">
    <property type="protein sequence ID" value="QHQ59753.1"/>
    <property type="molecule type" value="Genomic_DNA"/>
</dbReference>
<keyword evidence="1" id="KW-0472">Membrane</keyword>
<evidence type="ECO:0000313" key="3">
    <source>
        <dbReference type="Proteomes" id="UP000464314"/>
    </source>
</evidence>
<sequence length="50" mass="5583">MNSAGSMLYTFSIINLFLVAASICIMVLVIYALILSIKALKIYIEKNSRQ</sequence>
<keyword evidence="1" id="KW-0812">Transmembrane</keyword>
<protein>
    <recommendedName>
        <fullName evidence="4">Oxaloacetate decarboxylase</fullName>
    </recommendedName>
</protein>
<organism evidence="2 3">
    <name type="scientific">Anaerocolumna sedimenticola</name>
    <dbReference type="NCBI Taxonomy" id="2696063"/>
    <lineage>
        <taxon>Bacteria</taxon>
        <taxon>Bacillati</taxon>
        <taxon>Bacillota</taxon>
        <taxon>Clostridia</taxon>
        <taxon>Lachnospirales</taxon>
        <taxon>Lachnospiraceae</taxon>
        <taxon>Anaerocolumna</taxon>
    </lineage>
</organism>
<feature type="transmembrane region" description="Helical" evidence="1">
    <location>
        <begin position="12"/>
        <end position="40"/>
    </location>
</feature>
<evidence type="ECO:0000313" key="2">
    <source>
        <dbReference type="EMBL" id="QHQ59753.1"/>
    </source>
</evidence>
<proteinExistence type="predicted"/>
<name>A0A6P1TH48_9FIRM</name>
<gene>
    <name evidence="2" type="ORF">Ana3638_02180</name>
</gene>
<dbReference type="RefSeq" id="WP_202621672.1">
    <property type="nucleotide sequence ID" value="NZ_CP048000.1"/>
</dbReference>
<dbReference type="Proteomes" id="UP000464314">
    <property type="component" value="Chromosome"/>
</dbReference>
<accession>A0A6P1TH48</accession>
<dbReference type="AlphaFoldDB" id="A0A6P1TH48"/>
<keyword evidence="1" id="KW-1133">Transmembrane helix</keyword>
<evidence type="ECO:0008006" key="4">
    <source>
        <dbReference type="Google" id="ProtNLM"/>
    </source>
</evidence>
<evidence type="ECO:0000256" key="1">
    <source>
        <dbReference type="SAM" id="Phobius"/>
    </source>
</evidence>